<accession>A0A1K2HB47</accession>
<feature type="transmembrane region" description="Helical" evidence="1">
    <location>
        <begin position="17"/>
        <end position="37"/>
    </location>
</feature>
<dbReference type="Pfam" id="PF16938">
    <property type="entry name" value="Phage_holin_Dp1"/>
    <property type="match status" value="1"/>
</dbReference>
<gene>
    <name evidence="2" type="ORF">RR45_GL000195</name>
    <name evidence="3" type="ORF">SAMN02746068_01061</name>
</gene>
<name>A0A1K2HB47_9LACT</name>
<keyword evidence="5" id="KW-1185">Reference proteome</keyword>
<sequence>MKFPKLTNGQYDRIKQFLLMVVPGASALITGIGAIYGFSTDKITGTIALLAVFAGITLNYIAGKYDKEVL</sequence>
<dbReference type="STRING" id="1122154.SAMN02746068_01061"/>
<dbReference type="InterPro" id="IPR031612">
    <property type="entry name" value="Phage_holin_Dp1"/>
</dbReference>
<evidence type="ECO:0000313" key="5">
    <source>
        <dbReference type="Proteomes" id="UP000218979"/>
    </source>
</evidence>
<evidence type="ECO:0000256" key="1">
    <source>
        <dbReference type="SAM" id="Phobius"/>
    </source>
</evidence>
<reference evidence="2 5" key="1">
    <citation type="submission" date="2014-12" db="EMBL/GenBank/DDBJ databases">
        <title>Draft genome sequences of 10 type strains of Lactococcus.</title>
        <authorList>
            <person name="Sun Z."/>
            <person name="Zhong Z."/>
            <person name="Liu W."/>
            <person name="Zhang W."/>
            <person name="Zhang H."/>
        </authorList>
    </citation>
    <scope>NUCLEOTIDE SEQUENCE [LARGE SCALE GENOMIC DNA]</scope>
    <source>
        <strain evidence="2 5">DSM 22330</strain>
    </source>
</reference>
<evidence type="ECO:0000313" key="4">
    <source>
        <dbReference type="Proteomes" id="UP000185655"/>
    </source>
</evidence>
<dbReference type="Proteomes" id="UP000218979">
    <property type="component" value="Unassembled WGS sequence"/>
</dbReference>
<dbReference type="OrthoDB" id="2224852at2"/>
<protein>
    <submittedName>
        <fullName evidence="3">Putative phage holin Dp-1</fullName>
    </submittedName>
</protein>
<organism evidence="3 4">
    <name type="scientific">Pseudolactococcus chungangensis CAU 28 = DSM 22330</name>
    <dbReference type="NCBI Taxonomy" id="1122154"/>
    <lineage>
        <taxon>Bacteria</taxon>
        <taxon>Bacillati</taxon>
        <taxon>Bacillota</taxon>
        <taxon>Bacilli</taxon>
        <taxon>Lactobacillales</taxon>
        <taxon>Streptococcaceae</taxon>
        <taxon>Pseudolactococcus</taxon>
    </lineage>
</organism>
<keyword evidence="1" id="KW-1133">Transmembrane helix</keyword>
<keyword evidence="1" id="KW-0812">Transmembrane</keyword>
<reference evidence="3 4" key="2">
    <citation type="submission" date="2016-11" db="EMBL/GenBank/DDBJ databases">
        <authorList>
            <person name="Jaros S."/>
            <person name="Januszkiewicz K."/>
            <person name="Wedrychowicz H."/>
        </authorList>
    </citation>
    <scope>NUCLEOTIDE SEQUENCE [LARGE SCALE GENOMIC DNA]</scope>
    <source>
        <strain evidence="3 4">DSM 22330</strain>
    </source>
</reference>
<proteinExistence type="predicted"/>
<dbReference type="EMBL" id="JXJT01000001">
    <property type="protein sequence ID" value="PCS04876.1"/>
    <property type="molecule type" value="Genomic_DNA"/>
</dbReference>
<dbReference type="AlphaFoldDB" id="A0A1K2HB47"/>
<dbReference type="RefSeq" id="WP_072353547.1">
    <property type="nucleotide sequence ID" value="NZ_FPKS01000004.1"/>
</dbReference>
<dbReference type="Proteomes" id="UP000185655">
    <property type="component" value="Unassembled WGS sequence"/>
</dbReference>
<feature type="transmembrane region" description="Helical" evidence="1">
    <location>
        <begin position="43"/>
        <end position="62"/>
    </location>
</feature>
<evidence type="ECO:0000313" key="2">
    <source>
        <dbReference type="EMBL" id="PCS04876.1"/>
    </source>
</evidence>
<keyword evidence="1" id="KW-0472">Membrane</keyword>
<evidence type="ECO:0000313" key="3">
    <source>
        <dbReference type="EMBL" id="SFZ74036.1"/>
    </source>
</evidence>
<dbReference type="EMBL" id="FPKS01000004">
    <property type="protein sequence ID" value="SFZ74036.1"/>
    <property type="molecule type" value="Genomic_DNA"/>
</dbReference>